<evidence type="ECO:0000313" key="2">
    <source>
        <dbReference type="EMBL" id="KAK0622091.1"/>
    </source>
</evidence>
<dbReference type="EMBL" id="JAUJDW010000163">
    <property type="protein sequence ID" value="KAK0622091.1"/>
    <property type="molecule type" value="Genomic_DNA"/>
</dbReference>
<reference evidence="2" key="1">
    <citation type="submission" date="2023-06" db="EMBL/GenBank/DDBJ databases">
        <title>Multi-omics analyses reveal the molecular pathogenesis toolkit of Lasiodiplodia hormozganensis, a cross-kingdom pathogen.</title>
        <authorList>
            <person name="Felix C."/>
            <person name="Meneses R."/>
            <person name="Goncalves M.F.M."/>
            <person name="Tilleman L."/>
            <person name="Duarte A.S."/>
            <person name="Jorrin-Novo J.V."/>
            <person name="Van De Peer Y."/>
            <person name="Deforce D."/>
            <person name="Van Nieuwerburgh F."/>
            <person name="Esteves A.C."/>
            <person name="Alves A."/>
        </authorList>
    </citation>
    <scope>NUCLEOTIDE SEQUENCE</scope>
    <source>
        <strain evidence="2">CBS 339.90</strain>
    </source>
</reference>
<protein>
    <submittedName>
        <fullName evidence="2">Uncharacterized protein</fullName>
    </submittedName>
</protein>
<accession>A0AA39WV26</accession>
<feature type="region of interest" description="Disordered" evidence="1">
    <location>
        <begin position="1"/>
        <end position="209"/>
    </location>
</feature>
<comment type="caution">
    <text evidence="2">The sequence shown here is derived from an EMBL/GenBank/DDBJ whole genome shotgun (WGS) entry which is preliminary data.</text>
</comment>
<name>A0AA39WV26_9PEZI</name>
<dbReference type="Proteomes" id="UP001175001">
    <property type="component" value="Unassembled WGS sequence"/>
</dbReference>
<keyword evidence="3" id="KW-1185">Reference proteome</keyword>
<feature type="compositionally biased region" description="Acidic residues" evidence="1">
    <location>
        <begin position="175"/>
        <end position="191"/>
    </location>
</feature>
<gene>
    <name evidence="2" type="ORF">DIS24_g11403</name>
</gene>
<feature type="compositionally biased region" description="Pro residues" evidence="1">
    <location>
        <begin position="32"/>
        <end position="41"/>
    </location>
</feature>
<sequence>MGDYPERPTNENPTPRPNGIHMYRRYYQDPAAAPPTAPLPTRPTTTTGGRISRIIEIIDVTDLPNGVHHEQPPLIAPAQPSRDNSNGSARTNASTLTSAPTYDDDDDDDDDDDGSLSGSVRRPVTSSPALVVVEERVHRMATAEATSGDDQPNDYGTAVPAPSMAHNSRFSRVDEGEEEEEYEEREGEGEEEGVRARRRGGERGELEDV</sequence>
<evidence type="ECO:0000256" key="1">
    <source>
        <dbReference type="SAM" id="MobiDB-lite"/>
    </source>
</evidence>
<feature type="compositionally biased region" description="Polar residues" evidence="1">
    <location>
        <begin position="81"/>
        <end position="100"/>
    </location>
</feature>
<proteinExistence type="predicted"/>
<organism evidence="2 3">
    <name type="scientific">Lasiodiplodia hormozganensis</name>
    <dbReference type="NCBI Taxonomy" id="869390"/>
    <lineage>
        <taxon>Eukaryota</taxon>
        <taxon>Fungi</taxon>
        <taxon>Dikarya</taxon>
        <taxon>Ascomycota</taxon>
        <taxon>Pezizomycotina</taxon>
        <taxon>Dothideomycetes</taxon>
        <taxon>Dothideomycetes incertae sedis</taxon>
        <taxon>Botryosphaeriales</taxon>
        <taxon>Botryosphaeriaceae</taxon>
        <taxon>Lasiodiplodia</taxon>
    </lineage>
</organism>
<feature type="compositionally biased region" description="Basic and acidic residues" evidence="1">
    <location>
        <begin position="192"/>
        <end position="209"/>
    </location>
</feature>
<feature type="compositionally biased region" description="Acidic residues" evidence="1">
    <location>
        <begin position="102"/>
        <end position="114"/>
    </location>
</feature>
<dbReference type="AlphaFoldDB" id="A0AA39WV26"/>
<evidence type="ECO:0000313" key="3">
    <source>
        <dbReference type="Proteomes" id="UP001175001"/>
    </source>
</evidence>